<gene>
    <name evidence="1" type="ORF">EDEG_00146</name>
</gene>
<dbReference type="AlphaFoldDB" id="J9DNV8"/>
<evidence type="ECO:0000313" key="1">
    <source>
        <dbReference type="EMBL" id="EJW04230.1"/>
    </source>
</evidence>
<dbReference type="VEuPathDB" id="MicrosporidiaDB:EDEG_00146"/>
<dbReference type="InParanoid" id="J9DNV8"/>
<proteinExistence type="predicted"/>
<protein>
    <submittedName>
        <fullName evidence="1">Uncharacterized protein</fullName>
    </submittedName>
</protein>
<dbReference type="Proteomes" id="UP000003163">
    <property type="component" value="Unassembled WGS sequence"/>
</dbReference>
<accession>J9DNV8</accession>
<dbReference type="EMBL" id="AFBI03000002">
    <property type="protein sequence ID" value="EJW04230.1"/>
    <property type="molecule type" value="Genomic_DNA"/>
</dbReference>
<organism evidence="1 2">
    <name type="scientific">Edhazardia aedis (strain USNM 41457)</name>
    <name type="common">Microsporidian parasite</name>
    <dbReference type="NCBI Taxonomy" id="1003232"/>
    <lineage>
        <taxon>Eukaryota</taxon>
        <taxon>Fungi</taxon>
        <taxon>Fungi incertae sedis</taxon>
        <taxon>Microsporidia</taxon>
        <taxon>Edhazardia</taxon>
    </lineage>
</organism>
<dbReference type="HOGENOM" id="CLU_2096835_0_0_1"/>
<sequence length="116" mass="14178">MLVEIIYRKNSKFFFFHKSEYFFSDLKIFLYNENFVQLFIKRNNRIKNMKKKCFLFYIFCISCRRRPSIKGKQKSKVKSFLRNIKCSKHTLDYVFTPFMNRNFPIYSTKKISGTSS</sequence>
<evidence type="ECO:0000313" key="2">
    <source>
        <dbReference type="Proteomes" id="UP000003163"/>
    </source>
</evidence>
<reference evidence="1 2" key="1">
    <citation type="submission" date="2011-08" db="EMBL/GenBank/DDBJ databases">
        <authorList>
            <person name="Liu Z.J."/>
            <person name="Shi F.L."/>
            <person name="Lu J.Q."/>
            <person name="Li M."/>
            <person name="Wang Z.L."/>
        </authorList>
    </citation>
    <scope>NUCLEOTIDE SEQUENCE [LARGE SCALE GENOMIC DNA]</scope>
    <source>
        <strain evidence="1 2">USNM 41457</strain>
    </source>
</reference>
<comment type="caution">
    <text evidence="1">The sequence shown here is derived from an EMBL/GenBank/DDBJ whole genome shotgun (WGS) entry which is preliminary data.</text>
</comment>
<keyword evidence="2" id="KW-1185">Reference proteome</keyword>
<reference evidence="2" key="2">
    <citation type="submission" date="2015-07" db="EMBL/GenBank/DDBJ databases">
        <title>Contrasting host-pathogen interactions and genome evolution in two generalist and specialist microsporidian pathogens of mosquitoes.</title>
        <authorList>
            <consortium name="The Broad Institute Genomics Platform"/>
            <consortium name="The Broad Institute Genome Sequencing Center for Infectious Disease"/>
            <person name="Cuomo C.A."/>
            <person name="Sanscrainte N.D."/>
            <person name="Goldberg J.M."/>
            <person name="Heiman D."/>
            <person name="Young S."/>
            <person name="Zeng Q."/>
            <person name="Becnel J.J."/>
            <person name="Birren B.W."/>
        </authorList>
    </citation>
    <scope>NUCLEOTIDE SEQUENCE [LARGE SCALE GENOMIC DNA]</scope>
    <source>
        <strain evidence="2">USNM 41457</strain>
    </source>
</reference>
<name>J9DNV8_EDHAE</name>